<dbReference type="Proteomes" id="UP000654918">
    <property type="component" value="Unassembled WGS sequence"/>
</dbReference>
<evidence type="ECO:0000313" key="2">
    <source>
        <dbReference type="Proteomes" id="UP000654918"/>
    </source>
</evidence>
<sequence>MFCIRCFLYCCSPRILSLPAWEARRPKCEPGPAVCHCKLSRDRSGNLLSGITLAYEQYLWCTLQKRTLHTTAIDKLLRLVSTPWNLVLPHLLMGAPGPWIVGLICFSVPLAVVFPPGAMTVEFREGVMPVLLHDVPTVNLSHWGNGELADMHRLAFWVPSKDLGVFPNMALPELLNVAKIVLATGKPANLPNPCNSATCTYSLKIEGPKFRCKKNPLSEEDMRNFEDMVSRGTICDDPIFVVVDEAEEFSTNITKNSLKLSWAPVENGVCFSNAPWGTMVCSTTLASYDVRISTFQNGTQGIETSVISERVFWSEAAPIDMNVLRHYFGRSNDSDFYKLPEHQHELTADFVRLQAYYIRQAALFHLIGGISLAQHYPDTAPIGLNGNGAYGSPYFEMQNTRNFNTGISEETVESYLRDILISTISLNSLQPAPLWTNTAPVSVLESANV</sequence>
<dbReference type="EMBL" id="WIGO01000039">
    <property type="protein sequence ID" value="KAF6835527.1"/>
    <property type="molecule type" value="Genomic_DNA"/>
</dbReference>
<dbReference type="AlphaFoldDB" id="A0A8H6KPY9"/>
<organism evidence="1 2">
    <name type="scientific">Colletotrichum plurivorum</name>
    <dbReference type="NCBI Taxonomy" id="2175906"/>
    <lineage>
        <taxon>Eukaryota</taxon>
        <taxon>Fungi</taxon>
        <taxon>Dikarya</taxon>
        <taxon>Ascomycota</taxon>
        <taxon>Pezizomycotina</taxon>
        <taxon>Sordariomycetes</taxon>
        <taxon>Hypocreomycetidae</taxon>
        <taxon>Glomerellales</taxon>
        <taxon>Glomerellaceae</taxon>
        <taxon>Colletotrichum</taxon>
        <taxon>Colletotrichum orchidearum species complex</taxon>
    </lineage>
</organism>
<name>A0A8H6KPY9_9PEZI</name>
<accession>A0A8H6KPY9</accession>
<gene>
    <name evidence="1" type="ORF">CPLU01_04203</name>
</gene>
<proteinExistence type="predicted"/>
<evidence type="ECO:0000313" key="1">
    <source>
        <dbReference type="EMBL" id="KAF6835527.1"/>
    </source>
</evidence>
<protein>
    <submittedName>
        <fullName evidence="1">Uncharacterized protein</fullName>
    </submittedName>
</protein>
<keyword evidence="2" id="KW-1185">Reference proteome</keyword>
<comment type="caution">
    <text evidence="1">The sequence shown here is derived from an EMBL/GenBank/DDBJ whole genome shotgun (WGS) entry which is preliminary data.</text>
</comment>
<reference evidence="1" key="1">
    <citation type="journal article" date="2020" name="Phytopathology">
        <title>Genome Sequence Resources of Colletotrichum truncatum, C. plurivorum, C. musicola, and C. sojae: Four Species Pathogenic to Soybean (Glycine max).</title>
        <authorList>
            <person name="Rogerio F."/>
            <person name="Boufleur T.R."/>
            <person name="Ciampi-Guillardi M."/>
            <person name="Sukno S.A."/>
            <person name="Thon M.R."/>
            <person name="Massola Junior N.S."/>
            <person name="Baroncelli R."/>
        </authorList>
    </citation>
    <scope>NUCLEOTIDE SEQUENCE</scope>
    <source>
        <strain evidence="1">LFN00145</strain>
    </source>
</reference>